<dbReference type="Bgee" id="ENSLOCG00000010283">
    <property type="expression patterns" value="Expressed in ovary and 13 other cell types or tissues"/>
</dbReference>
<dbReference type="SUPFAM" id="SSF52540">
    <property type="entry name" value="P-loop containing nucleoside triphosphate hydrolases"/>
    <property type="match status" value="1"/>
</dbReference>
<dbReference type="STRING" id="7918.ENSLOCP00000012619"/>
<evidence type="ECO:0000259" key="18">
    <source>
        <dbReference type="PROSITE" id="PS51194"/>
    </source>
</evidence>
<dbReference type="Proteomes" id="UP000018468">
    <property type="component" value="Linkage group LG9"/>
</dbReference>
<evidence type="ECO:0000256" key="13">
    <source>
        <dbReference type="ARBA" id="ARBA00023271"/>
    </source>
</evidence>
<dbReference type="Gene3D" id="1.20.120.1080">
    <property type="match status" value="1"/>
</dbReference>
<proteinExistence type="inferred from homology"/>
<dbReference type="CDD" id="cd18791">
    <property type="entry name" value="SF2_C_RHA"/>
    <property type="match status" value="1"/>
</dbReference>
<dbReference type="FunFam" id="3.30.160.20:FF:000016">
    <property type="entry name" value="ATP-dependent RNA helicase DHX30 isoform X1"/>
    <property type="match status" value="1"/>
</dbReference>
<dbReference type="InterPro" id="IPR011709">
    <property type="entry name" value="DEAD-box_helicase_OB_fold"/>
</dbReference>
<dbReference type="GO" id="GO:0016787">
    <property type="term" value="F:hydrolase activity"/>
    <property type="evidence" value="ECO:0007669"/>
    <property type="project" value="UniProtKB-KW"/>
</dbReference>
<dbReference type="Pfam" id="PF21010">
    <property type="entry name" value="HA2_C"/>
    <property type="match status" value="1"/>
</dbReference>
<evidence type="ECO:0000256" key="10">
    <source>
        <dbReference type="ARBA" id="ARBA00022840"/>
    </source>
</evidence>
<evidence type="ECO:0000256" key="12">
    <source>
        <dbReference type="ARBA" id="ARBA00023128"/>
    </source>
</evidence>
<dbReference type="InterPro" id="IPR027417">
    <property type="entry name" value="P-loop_NTPase"/>
</dbReference>
<dbReference type="FunFam" id="3.40.50.300:FF:000375">
    <property type="entry name" value="Putative ATP-dependent RNA helicase DHX30"/>
    <property type="match status" value="1"/>
</dbReference>
<dbReference type="OMA" id="QYSCTEH"/>
<dbReference type="Gene3D" id="3.30.160.20">
    <property type="match status" value="2"/>
</dbReference>
<dbReference type="Pfam" id="PF00271">
    <property type="entry name" value="Helicase_C"/>
    <property type="match status" value="1"/>
</dbReference>
<dbReference type="KEGG" id="loc:102694950"/>
<evidence type="ECO:0000256" key="8">
    <source>
        <dbReference type="ARBA" id="ARBA00022801"/>
    </source>
</evidence>
<dbReference type="SUPFAM" id="SSF54768">
    <property type="entry name" value="dsRNA-binding domain-like"/>
    <property type="match status" value="1"/>
</dbReference>
<evidence type="ECO:0000256" key="11">
    <source>
        <dbReference type="ARBA" id="ARBA00022884"/>
    </source>
</evidence>
<evidence type="ECO:0000256" key="15">
    <source>
        <dbReference type="ARBA" id="ARBA00042917"/>
    </source>
</evidence>
<name>W5MW60_LEPOC</name>
<dbReference type="PROSITE" id="PS51194">
    <property type="entry name" value="HELICASE_CTER"/>
    <property type="match status" value="1"/>
</dbReference>
<dbReference type="PROSITE" id="PS51192">
    <property type="entry name" value="HELICASE_ATP_BIND_1"/>
    <property type="match status" value="1"/>
</dbReference>
<dbReference type="Pfam" id="PF00270">
    <property type="entry name" value="DEAD"/>
    <property type="match status" value="1"/>
</dbReference>
<dbReference type="InterPro" id="IPR002464">
    <property type="entry name" value="DNA/RNA_helicase_DEAH_CS"/>
</dbReference>
<dbReference type="GeneID" id="102694950"/>
<dbReference type="EMBL" id="AHAT01017484">
    <property type="status" value="NOT_ANNOTATED_CDS"/>
    <property type="molecule type" value="Genomic_DNA"/>
</dbReference>
<dbReference type="PANTHER" id="PTHR18934:SF257">
    <property type="entry name" value="ATP-DEPENDENT RNA HELICASE DHX30"/>
    <property type="match status" value="1"/>
</dbReference>
<evidence type="ECO:0000256" key="9">
    <source>
        <dbReference type="ARBA" id="ARBA00022806"/>
    </source>
</evidence>
<dbReference type="SMART" id="SM00490">
    <property type="entry name" value="HELICc"/>
    <property type="match status" value="1"/>
</dbReference>
<evidence type="ECO:0000259" key="17">
    <source>
        <dbReference type="PROSITE" id="PS51192"/>
    </source>
</evidence>
<dbReference type="GO" id="GO:0002151">
    <property type="term" value="F:G-quadruplex RNA binding"/>
    <property type="evidence" value="ECO:0000318"/>
    <property type="project" value="GO_Central"/>
</dbReference>
<keyword evidence="11" id="KW-0694">RNA-binding</keyword>
<dbReference type="Pfam" id="PF24995">
    <property type="entry name" value="DSRM_2"/>
    <property type="match status" value="1"/>
</dbReference>
<dbReference type="GO" id="GO:0003678">
    <property type="term" value="F:DNA helicase activity"/>
    <property type="evidence" value="ECO:0000318"/>
    <property type="project" value="GO_Central"/>
</dbReference>
<reference evidence="19" key="3">
    <citation type="submission" date="2025-09" db="UniProtKB">
        <authorList>
            <consortium name="Ensembl"/>
        </authorList>
    </citation>
    <scope>IDENTIFICATION</scope>
</reference>
<keyword evidence="10" id="KW-0067">ATP-binding</keyword>
<dbReference type="GO" id="GO:0003724">
    <property type="term" value="F:RNA helicase activity"/>
    <property type="evidence" value="ECO:0000318"/>
    <property type="project" value="GO_Central"/>
</dbReference>
<dbReference type="AlphaFoldDB" id="W5MW60"/>
<evidence type="ECO:0000256" key="4">
    <source>
        <dbReference type="ARBA" id="ARBA00012552"/>
    </source>
</evidence>
<evidence type="ECO:0000256" key="14">
    <source>
        <dbReference type="ARBA" id="ARBA00039388"/>
    </source>
</evidence>
<keyword evidence="9" id="KW-0347">Helicase</keyword>
<dbReference type="GO" id="GO:0042749">
    <property type="term" value="P:regulation of circadian sleep/wake cycle"/>
    <property type="evidence" value="ECO:0007669"/>
    <property type="project" value="Ensembl"/>
</dbReference>
<reference evidence="19" key="2">
    <citation type="submission" date="2025-08" db="UniProtKB">
        <authorList>
            <consortium name="Ensembl"/>
        </authorList>
    </citation>
    <scope>IDENTIFICATION</scope>
</reference>
<keyword evidence="8" id="KW-0378">Hydrolase</keyword>
<dbReference type="GO" id="GO:0042254">
    <property type="term" value="P:ribosome biogenesis"/>
    <property type="evidence" value="ECO:0007669"/>
    <property type="project" value="UniProtKB-KW"/>
</dbReference>
<keyword evidence="20" id="KW-1185">Reference proteome</keyword>
<protein>
    <recommendedName>
        <fullName evidence="14">ATP-dependent RNA helicase DHX30</fullName>
        <ecNumber evidence="4">3.6.4.13</ecNumber>
    </recommendedName>
    <alternativeName>
        <fullName evidence="15">DEAH box protein 30</fullName>
    </alternativeName>
</protein>
<dbReference type="SMART" id="SM00487">
    <property type="entry name" value="DEXDc"/>
    <property type="match status" value="1"/>
</dbReference>
<evidence type="ECO:0000256" key="6">
    <source>
        <dbReference type="ARBA" id="ARBA00022517"/>
    </source>
</evidence>
<dbReference type="InterPro" id="IPR007502">
    <property type="entry name" value="Helicase-assoc_dom"/>
</dbReference>
<feature type="domain" description="Helicase C-terminal" evidence="18">
    <location>
        <begin position="632"/>
        <end position="802"/>
    </location>
</feature>
<evidence type="ECO:0000256" key="1">
    <source>
        <dbReference type="ARBA" id="ARBA00004436"/>
    </source>
</evidence>
<keyword evidence="5" id="KW-0963">Cytoplasm</keyword>
<dbReference type="FunFam" id="3.30.160.20:FF:000017">
    <property type="entry name" value="ATP-dependent RNA helicase DHX30 isoform X1"/>
    <property type="match status" value="1"/>
</dbReference>
<dbReference type="InterPro" id="IPR056755">
    <property type="entry name" value="DSRM_2"/>
</dbReference>
<dbReference type="GO" id="GO:1900034">
    <property type="term" value="P:regulation of cellular response to heat"/>
    <property type="evidence" value="ECO:0007669"/>
    <property type="project" value="Ensembl"/>
</dbReference>
<dbReference type="GO" id="GO:0005634">
    <property type="term" value="C:nucleus"/>
    <property type="evidence" value="ECO:0000318"/>
    <property type="project" value="GO_Central"/>
</dbReference>
<dbReference type="SMART" id="SM00847">
    <property type="entry name" value="HA2"/>
    <property type="match status" value="1"/>
</dbReference>
<feature type="domain" description="Helicase ATP-binding" evidence="17">
    <location>
        <begin position="422"/>
        <end position="591"/>
    </location>
</feature>
<dbReference type="InterPro" id="IPR014001">
    <property type="entry name" value="Helicase_ATP-bd"/>
</dbReference>
<dbReference type="GO" id="GO:0035176">
    <property type="term" value="P:social behavior"/>
    <property type="evidence" value="ECO:0007669"/>
    <property type="project" value="Ensembl"/>
</dbReference>
<dbReference type="GO" id="GO:0042645">
    <property type="term" value="C:mitochondrial nucleoid"/>
    <property type="evidence" value="ECO:0007669"/>
    <property type="project" value="UniProtKB-SubCell"/>
</dbReference>
<dbReference type="CTD" id="22907"/>
<keyword evidence="6" id="KW-0690">Ribosome biogenesis</keyword>
<evidence type="ECO:0000256" key="5">
    <source>
        <dbReference type="ARBA" id="ARBA00022490"/>
    </source>
</evidence>
<comment type="similarity">
    <text evidence="3">Belongs to the DEAD box helicase family. DEAH subfamily.</text>
</comment>
<dbReference type="FunFam" id="3.40.50.300:FF:000414">
    <property type="entry name" value="ATP-dependent RNA helicase DHX30 isoform X1"/>
    <property type="match status" value="1"/>
</dbReference>
<dbReference type="InParanoid" id="W5MW60"/>
<dbReference type="InterPro" id="IPR001650">
    <property type="entry name" value="Helicase_C-like"/>
</dbReference>
<organism evidence="19 20">
    <name type="scientific">Lepisosteus oculatus</name>
    <name type="common">Spotted gar</name>
    <dbReference type="NCBI Taxonomy" id="7918"/>
    <lineage>
        <taxon>Eukaryota</taxon>
        <taxon>Metazoa</taxon>
        <taxon>Chordata</taxon>
        <taxon>Craniata</taxon>
        <taxon>Vertebrata</taxon>
        <taxon>Euteleostomi</taxon>
        <taxon>Actinopterygii</taxon>
        <taxon>Neopterygii</taxon>
        <taxon>Holostei</taxon>
        <taxon>Semionotiformes</taxon>
        <taxon>Lepisosteidae</taxon>
        <taxon>Lepisosteus</taxon>
    </lineage>
</organism>
<dbReference type="PANTHER" id="PTHR18934">
    <property type="entry name" value="ATP-DEPENDENT RNA HELICASE"/>
    <property type="match status" value="1"/>
</dbReference>
<keyword evidence="7" id="KW-0547">Nucleotide-binding</keyword>
<sequence length="1167" mass="130477">MAAPCVFPVGVRVYRIIKGISCVIRNPCKHSWFGVCRYRTTGSRQFVIEAGKEQEEENRVAEMRRGRKELLKEFPHPKSLLHNLLSRALGISDLSQHILYSCTEGHVKRATVTVLWPRRVEAEGFGSRKIDAERRAAAAACMILKNMGVLGPGNELPRRRALRMVNPRPPSLSTDEEDGEGEEAALDVTDFMVDSSQEVPSPPAPPRLAQEDPGVVRALSLFPKPKALLAKVIQVATSSSNVRELVQYCTLGGKLKTCQLTLKWPEPMNFVATARHKMEAENRAAALACLRLKERGLIDRNNHPLTHAMYHLDQIRQMGERERRPCTLDIPLHLQDRLRDYFSMYPVDKEEQRLCELNEEEERDEVEREQGMLMDAITGQPYTPLPPDEAERWSEALRQLWAAPGPWRGQELPVDAHRDRLVSVVEGGRVTVIAGETGCGKTTRIPCFLLENRIHAGQGAHCNILVTQPRRISAVSVAQTVAQALGPALRHCVGYQVRLESRPPSRSGGALLFLTVGVLLRKLQGNGGLQGVSHVIVDEVHERDVNTDLLLVLLRSALRENPKLRVVLMSATGDTERLAQYFGGCEVVHVPGFMHPVQERFLEEVLREMGRPPPSPDTMREDPTPDLDLVADVIEHIDQHGEPGAVLCFLPGWQDIRGVQQRLEEKPTFQGGRQIILPVHSNLPVMDQRAIFQRPPAGQRKIVLATNIAETSITVDDIVHVVDTGFHKEQRYDLRTKVSCLDTVWVSRSNVIQRRGRAGRCQPGHAYHLFPRQYFDTMEHFPVPEILRTPLENLVVQSKIHSPHSRAVEFLSQALDSPGRAAVEEAVENLREIGVLDGSECLTPLGQRLAHISSDPRLGKALVLGSLFRCLLPLLSITACLTRDPFTSSLVHRAQVTQAKAVLSGSSCSDHLGFSRAVQGWRAALQERSPVARRQYLEEYSLSQNSLRFIQGLIQQFSENLYDAFMVSHPSECVQLSSQYNQYSKEDELVKAVLLAGLYPNLIQVRKGKVTKQGKFRPNSLVLRSRSGPVLLHRSSVNRNAEDFPTRWLTFFTAVKSNGNVFIRDSSTVHPLSLLLLADGHITERVAEDSVEVSLAGSSLVRCEVSLQSWELLHGLRLSLHAMVQHCLQGEPCSLPPNIKMQYTELIALLVELLNNTALNTDAQTDR</sequence>
<evidence type="ECO:0000256" key="3">
    <source>
        <dbReference type="ARBA" id="ARBA00008792"/>
    </source>
</evidence>
<dbReference type="InterPro" id="IPR011545">
    <property type="entry name" value="DEAD/DEAH_box_helicase_dom"/>
</dbReference>
<evidence type="ECO:0000313" key="19">
    <source>
        <dbReference type="Ensembl" id="ENSLOCP00000012619.1"/>
    </source>
</evidence>
<dbReference type="eggNOG" id="KOG0920">
    <property type="taxonomic scope" value="Eukaryota"/>
</dbReference>
<keyword evidence="12" id="KW-0496">Mitochondrion</keyword>
<comment type="subcellular location">
    <subcellularLocation>
        <location evidence="2">Cytoplasm</location>
    </subcellularLocation>
    <subcellularLocation>
        <location evidence="1">Mitochondrion matrix</location>
        <location evidence="1">Mitochondrion nucleoid</location>
    </subcellularLocation>
</comment>
<reference evidence="20" key="1">
    <citation type="submission" date="2011-12" db="EMBL/GenBank/DDBJ databases">
        <title>The Draft Genome of Lepisosteus oculatus.</title>
        <authorList>
            <consortium name="The Broad Institute Genome Assembly &amp; Analysis Group"/>
            <consortium name="Computational R&amp;D Group"/>
            <consortium name="and Sequencing Platform"/>
            <person name="Di Palma F."/>
            <person name="Alfoldi J."/>
            <person name="Johnson J."/>
            <person name="Berlin A."/>
            <person name="Gnerre S."/>
            <person name="Jaffe D."/>
            <person name="MacCallum I."/>
            <person name="Young S."/>
            <person name="Walker B.J."/>
            <person name="Lander E.S."/>
            <person name="Lindblad-Toh K."/>
        </authorList>
    </citation>
    <scope>NUCLEOTIDE SEQUENCE [LARGE SCALE GENOMIC DNA]</scope>
</reference>
<dbReference type="Gene3D" id="3.40.50.300">
    <property type="entry name" value="P-loop containing nucleotide triphosphate hydrolases"/>
    <property type="match status" value="2"/>
</dbReference>
<evidence type="ECO:0000256" key="2">
    <source>
        <dbReference type="ARBA" id="ARBA00004496"/>
    </source>
</evidence>
<evidence type="ECO:0000313" key="20">
    <source>
        <dbReference type="Proteomes" id="UP000018468"/>
    </source>
</evidence>
<dbReference type="Pfam" id="PF07717">
    <property type="entry name" value="OB_NTP_bind"/>
    <property type="match status" value="1"/>
</dbReference>
<dbReference type="EC" id="3.6.4.13" evidence="4"/>
<dbReference type="OrthoDB" id="3363059at2759"/>
<evidence type="ECO:0000256" key="16">
    <source>
        <dbReference type="ARBA" id="ARBA00047984"/>
    </source>
</evidence>
<dbReference type="GeneTree" id="ENSGT00940000158279"/>
<dbReference type="GO" id="GO:0005737">
    <property type="term" value="C:cytoplasm"/>
    <property type="evidence" value="ECO:0000318"/>
    <property type="project" value="GO_Central"/>
</dbReference>
<dbReference type="PROSITE" id="PS00690">
    <property type="entry name" value="DEAH_ATP_HELICASE"/>
    <property type="match status" value="1"/>
</dbReference>
<keyword evidence="13" id="KW-1135">Mitochondrion nucleoid</keyword>
<dbReference type="Ensembl" id="ENSLOCT00000012643.1">
    <property type="protein sequence ID" value="ENSLOCP00000012619.1"/>
    <property type="gene ID" value="ENSLOCG00000010283.1"/>
</dbReference>
<comment type="catalytic activity">
    <reaction evidence="16">
        <text>ATP + H2O = ADP + phosphate + H(+)</text>
        <dbReference type="Rhea" id="RHEA:13065"/>
        <dbReference type="ChEBI" id="CHEBI:15377"/>
        <dbReference type="ChEBI" id="CHEBI:15378"/>
        <dbReference type="ChEBI" id="CHEBI:30616"/>
        <dbReference type="ChEBI" id="CHEBI:43474"/>
        <dbReference type="ChEBI" id="CHEBI:456216"/>
        <dbReference type="EC" id="3.6.4.13"/>
    </reaction>
</comment>
<evidence type="ECO:0000256" key="7">
    <source>
        <dbReference type="ARBA" id="ARBA00022741"/>
    </source>
</evidence>
<dbReference type="GO" id="GO:0005524">
    <property type="term" value="F:ATP binding"/>
    <property type="evidence" value="ECO:0007669"/>
    <property type="project" value="UniProtKB-KW"/>
</dbReference>
<accession>W5MW60</accession>